<sequence length="219" mass="25182">MENNIFTRVFELENVNKQLTLYQQQVGEVNCVVWDAALVLAKYLDILCDSTRYGINWLRGKKILELGAGIGCVGMTAACLGGEVMITDLKCAFPILEKNILLNKNQWQDSEGSADARILEWGNIIDFDFQPDIILLADCVYYKESIKPLIETLEYFCKNNRSTYAILSQEQRDTPGQIPIWKKFLKELSKKFKLEYIPQSEQHPIYSSKDIFLIKLNII</sequence>
<reference evidence="1" key="1">
    <citation type="journal article" date="2023" name="bioRxiv">
        <title>Scaffold-level genome assemblies of two parasitoid biocontrol wasps reveal the parthenogenesis mechanism and an associated novel virus.</title>
        <authorList>
            <person name="Inwood S."/>
            <person name="Skelly J."/>
            <person name="Guhlin J."/>
            <person name="Harrop T."/>
            <person name="Goldson S."/>
            <person name="Dearden P."/>
        </authorList>
    </citation>
    <scope>NUCLEOTIDE SEQUENCE</scope>
    <source>
        <strain evidence="1">Lincoln</strain>
        <tissue evidence="1">Whole body</tissue>
    </source>
</reference>
<proteinExistence type="predicted"/>
<dbReference type="Proteomes" id="UP001168972">
    <property type="component" value="Unassembled WGS sequence"/>
</dbReference>
<dbReference type="InterPro" id="IPR019410">
    <property type="entry name" value="Methyltransf_16"/>
</dbReference>
<dbReference type="GO" id="GO:0005829">
    <property type="term" value="C:cytosol"/>
    <property type="evidence" value="ECO:0007669"/>
    <property type="project" value="TreeGrafter"/>
</dbReference>
<dbReference type="GO" id="GO:0032991">
    <property type="term" value="C:protein-containing complex"/>
    <property type="evidence" value="ECO:0007669"/>
    <property type="project" value="TreeGrafter"/>
</dbReference>
<dbReference type="PANTHER" id="PTHR14614:SF44">
    <property type="entry name" value="PROTEIN N-LYSINE METHYLTRANSFERASE METTL21D"/>
    <property type="match status" value="1"/>
</dbReference>
<comment type="caution">
    <text evidence="1">The sequence shown here is derived from an EMBL/GenBank/DDBJ whole genome shotgun (WGS) entry which is preliminary data.</text>
</comment>
<evidence type="ECO:0000313" key="2">
    <source>
        <dbReference type="Proteomes" id="UP001168972"/>
    </source>
</evidence>
<dbReference type="InterPro" id="IPR029063">
    <property type="entry name" value="SAM-dependent_MTases_sf"/>
</dbReference>
<reference evidence="1" key="2">
    <citation type="submission" date="2023-03" db="EMBL/GenBank/DDBJ databases">
        <authorList>
            <person name="Inwood S.N."/>
            <person name="Skelly J.G."/>
            <person name="Guhlin J."/>
            <person name="Harrop T.W.R."/>
            <person name="Goldson S.G."/>
            <person name="Dearden P.K."/>
        </authorList>
    </citation>
    <scope>NUCLEOTIDE SEQUENCE</scope>
    <source>
        <strain evidence="1">Lincoln</strain>
        <tissue evidence="1">Whole body</tissue>
    </source>
</reference>
<dbReference type="PANTHER" id="PTHR14614">
    <property type="entry name" value="HEPATOCELLULAR CARCINOMA-ASSOCIATED ANTIGEN"/>
    <property type="match status" value="1"/>
</dbReference>
<keyword evidence="2" id="KW-1185">Reference proteome</keyword>
<accession>A0AA39G060</accession>
<organism evidence="1 2">
    <name type="scientific">Microctonus hyperodae</name>
    <name type="common">Parasitoid wasp</name>
    <dbReference type="NCBI Taxonomy" id="165561"/>
    <lineage>
        <taxon>Eukaryota</taxon>
        <taxon>Metazoa</taxon>
        <taxon>Ecdysozoa</taxon>
        <taxon>Arthropoda</taxon>
        <taxon>Hexapoda</taxon>
        <taxon>Insecta</taxon>
        <taxon>Pterygota</taxon>
        <taxon>Neoptera</taxon>
        <taxon>Endopterygota</taxon>
        <taxon>Hymenoptera</taxon>
        <taxon>Apocrita</taxon>
        <taxon>Ichneumonoidea</taxon>
        <taxon>Braconidae</taxon>
        <taxon>Euphorinae</taxon>
        <taxon>Microctonus</taxon>
    </lineage>
</organism>
<name>A0AA39G060_MICHY</name>
<dbReference type="AlphaFoldDB" id="A0AA39G060"/>
<dbReference type="Gene3D" id="3.40.50.150">
    <property type="entry name" value="Vaccinia Virus protein VP39"/>
    <property type="match status" value="1"/>
</dbReference>
<dbReference type="SUPFAM" id="SSF53335">
    <property type="entry name" value="S-adenosyl-L-methionine-dependent methyltransferases"/>
    <property type="match status" value="1"/>
</dbReference>
<gene>
    <name evidence="1" type="ORF">PV327_007776</name>
</gene>
<protein>
    <submittedName>
        <fullName evidence="1">Uncharacterized protein</fullName>
    </submittedName>
</protein>
<dbReference type="EMBL" id="JAQQBR010000004">
    <property type="protein sequence ID" value="KAK0178938.1"/>
    <property type="molecule type" value="Genomic_DNA"/>
</dbReference>
<dbReference type="Pfam" id="PF10294">
    <property type="entry name" value="Methyltransf_16"/>
    <property type="match status" value="1"/>
</dbReference>
<evidence type="ECO:0000313" key="1">
    <source>
        <dbReference type="EMBL" id="KAK0178938.1"/>
    </source>
</evidence>